<keyword evidence="3" id="KW-1185">Reference proteome</keyword>
<evidence type="ECO:0000313" key="2">
    <source>
        <dbReference type="EMBL" id="MFB9073438.1"/>
    </source>
</evidence>
<protein>
    <submittedName>
        <fullName evidence="2">Uncharacterized protein</fullName>
    </submittedName>
</protein>
<accession>A0ABV5G4N2</accession>
<feature type="region of interest" description="Disordered" evidence="1">
    <location>
        <begin position="1"/>
        <end position="58"/>
    </location>
</feature>
<organism evidence="2 3">
    <name type="scientific">Citricoccus parietis</name>
    <dbReference type="NCBI Taxonomy" id="592307"/>
    <lineage>
        <taxon>Bacteria</taxon>
        <taxon>Bacillati</taxon>
        <taxon>Actinomycetota</taxon>
        <taxon>Actinomycetes</taxon>
        <taxon>Micrococcales</taxon>
        <taxon>Micrococcaceae</taxon>
        <taxon>Citricoccus</taxon>
    </lineage>
</organism>
<gene>
    <name evidence="2" type="ORF">ACFFX0_20455</name>
</gene>
<sequence length="58" mass="5861">MGQGCPRSSSGPTAGWSGTIRRQVTRTSSSTVSYPRYSSTGPARASGPPCPATSTAVT</sequence>
<dbReference type="Proteomes" id="UP001589575">
    <property type="component" value="Unassembled WGS sequence"/>
</dbReference>
<evidence type="ECO:0000313" key="3">
    <source>
        <dbReference type="Proteomes" id="UP001589575"/>
    </source>
</evidence>
<evidence type="ECO:0000256" key="1">
    <source>
        <dbReference type="SAM" id="MobiDB-lite"/>
    </source>
</evidence>
<feature type="compositionally biased region" description="Low complexity" evidence="1">
    <location>
        <begin position="21"/>
        <end position="40"/>
    </location>
</feature>
<proteinExistence type="predicted"/>
<dbReference type="EMBL" id="JBHMFI010000001">
    <property type="protein sequence ID" value="MFB9073438.1"/>
    <property type="molecule type" value="Genomic_DNA"/>
</dbReference>
<comment type="caution">
    <text evidence="2">The sequence shown here is derived from an EMBL/GenBank/DDBJ whole genome shotgun (WGS) entry which is preliminary data.</text>
</comment>
<reference evidence="2 3" key="1">
    <citation type="submission" date="2024-09" db="EMBL/GenBank/DDBJ databases">
        <authorList>
            <person name="Sun Q."/>
            <person name="Mori K."/>
        </authorList>
    </citation>
    <scope>NUCLEOTIDE SEQUENCE [LARGE SCALE GENOMIC DNA]</scope>
    <source>
        <strain evidence="2 3">CCM 7609</strain>
    </source>
</reference>
<feature type="compositionally biased region" description="Polar residues" evidence="1">
    <location>
        <begin position="1"/>
        <end position="12"/>
    </location>
</feature>
<name>A0ABV5G4N2_9MICC</name>